<dbReference type="GO" id="GO:0031490">
    <property type="term" value="F:chromatin DNA binding"/>
    <property type="evidence" value="ECO:0007669"/>
    <property type="project" value="InterPro"/>
</dbReference>
<dbReference type="PANTHER" id="PTHR33137">
    <property type="entry name" value="MEDIATOR OF RNA POLYMERASE II TRANSCRIPTION SUBUNIT 15A-RELATED"/>
    <property type="match status" value="1"/>
</dbReference>
<feature type="domain" description="ARC105/Med15 mediator subunit C-terminal" evidence="1">
    <location>
        <begin position="174"/>
        <end position="248"/>
    </location>
</feature>
<protein>
    <recommendedName>
        <fullName evidence="1">ARC105/Med15 mediator subunit C-terminal domain-containing protein</fullName>
    </recommendedName>
</protein>
<dbReference type="Pfam" id="PF21539">
    <property type="entry name" value="Med15_C"/>
    <property type="match status" value="1"/>
</dbReference>
<dbReference type="OMA" id="PANYPEC"/>
<dbReference type="Proteomes" id="UP000243459">
    <property type="component" value="Chromosome 1"/>
</dbReference>
<dbReference type="Gramene" id="ONK79524">
    <property type="protein sequence ID" value="ONK79524"/>
    <property type="gene ID" value="A4U43_C01F7230"/>
</dbReference>
<dbReference type="AlphaFoldDB" id="A0A5P1FNB1"/>
<dbReference type="PANTHER" id="PTHR33137:SF4">
    <property type="entry name" value="MEDIATOR OF RNA POLYMERASE II TRANSCRIPTION SUBUNIT 15A-RELATED"/>
    <property type="match status" value="1"/>
</dbReference>
<evidence type="ECO:0000313" key="3">
    <source>
        <dbReference type="Proteomes" id="UP000243459"/>
    </source>
</evidence>
<gene>
    <name evidence="2" type="ORF">A4U43_C01F7230</name>
</gene>
<accession>A0A5P1FNB1</accession>
<evidence type="ECO:0000259" key="1">
    <source>
        <dbReference type="Pfam" id="PF21539"/>
    </source>
</evidence>
<dbReference type="EMBL" id="CM007381">
    <property type="protein sequence ID" value="ONK79524.1"/>
    <property type="molecule type" value="Genomic_DNA"/>
</dbReference>
<keyword evidence="3" id="KW-1185">Reference proteome</keyword>
<evidence type="ECO:0000313" key="2">
    <source>
        <dbReference type="EMBL" id="ONK79524.1"/>
    </source>
</evidence>
<proteinExistence type="predicted"/>
<dbReference type="GO" id="GO:0003713">
    <property type="term" value="F:transcription coactivator activity"/>
    <property type="evidence" value="ECO:0007669"/>
    <property type="project" value="InterPro"/>
</dbReference>
<organism evidence="2 3">
    <name type="scientific">Asparagus officinalis</name>
    <name type="common">Garden asparagus</name>
    <dbReference type="NCBI Taxonomy" id="4686"/>
    <lineage>
        <taxon>Eukaryota</taxon>
        <taxon>Viridiplantae</taxon>
        <taxon>Streptophyta</taxon>
        <taxon>Embryophyta</taxon>
        <taxon>Tracheophyta</taxon>
        <taxon>Spermatophyta</taxon>
        <taxon>Magnoliopsida</taxon>
        <taxon>Liliopsida</taxon>
        <taxon>Asparagales</taxon>
        <taxon>Asparagaceae</taxon>
        <taxon>Asparagoideae</taxon>
        <taxon>Asparagus</taxon>
    </lineage>
</organism>
<name>A0A5P1FNB1_ASPOF</name>
<dbReference type="OrthoDB" id="785129at2759"/>
<dbReference type="InterPro" id="IPR044661">
    <property type="entry name" value="MED15a/b/c-like"/>
</dbReference>
<sequence length="276" mass="30297">MDRLIKVAQSVTPDTLSSSVNDIGSIVSMIDRMAGSAPTNGSRAAAGEDLVAMTKCHLQARNVMSKDGGATRKKMKRHTVAMPLNDISSPGSDDDSFKQLHDFESSELESSATSRIKRLRSEVNHRLLEEIWKINQKLIDTVLEMSENNEGEEGIMVKFSYTAIALSPGLKAQLACTQTSPIMHLRLLVPANYPECSPVLLDKLPDYPSNGFEDLSTKAKSKFSISLRNSTQPMSLEEMAKTWDICSQEVILEYAQQTGGGSFSSTYGSWENRIAA</sequence>
<dbReference type="InterPro" id="IPR048386">
    <property type="entry name" value="Med15_C"/>
</dbReference>
<reference evidence="3" key="1">
    <citation type="journal article" date="2017" name="Nat. Commun.">
        <title>The asparagus genome sheds light on the origin and evolution of a young Y chromosome.</title>
        <authorList>
            <person name="Harkess A."/>
            <person name="Zhou J."/>
            <person name="Xu C."/>
            <person name="Bowers J.E."/>
            <person name="Van der Hulst R."/>
            <person name="Ayyampalayam S."/>
            <person name="Mercati F."/>
            <person name="Riccardi P."/>
            <person name="McKain M.R."/>
            <person name="Kakrana A."/>
            <person name="Tang H."/>
            <person name="Ray J."/>
            <person name="Groenendijk J."/>
            <person name="Arikit S."/>
            <person name="Mathioni S.M."/>
            <person name="Nakano M."/>
            <person name="Shan H."/>
            <person name="Telgmann-Rauber A."/>
            <person name="Kanno A."/>
            <person name="Yue Z."/>
            <person name="Chen H."/>
            <person name="Li W."/>
            <person name="Chen Y."/>
            <person name="Xu X."/>
            <person name="Zhang Y."/>
            <person name="Luo S."/>
            <person name="Chen H."/>
            <person name="Gao J."/>
            <person name="Mao Z."/>
            <person name="Pires J.C."/>
            <person name="Luo M."/>
            <person name="Kudrna D."/>
            <person name="Wing R.A."/>
            <person name="Meyers B.C."/>
            <person name="Yi K."/>
            <person name="Kong H."/>
            <person name="Lavrijsen P."/>
            <person name="Sunseri F."/>
            <person name="Falavigna A."/>
            <person name="Ye Y."/>
            <person name="Leebens-Mack J.H."/>
            <person name="Chen G."/>
        </authorList>
    </citation>
    <scope>NUCLEOTIDE SEQUENCE [LARGE SCALE GENOMIC DNA]</scope>
    <source>
        <strain evidence="3">cv. DH0086</strain>
    </source>
</reference>